<dbReference type="AlphaFoldDB" id="A0A2P8HEN2"/>
<evidence type="ECO:0000313" key="2">
    <source>
        <dbReference type="Proteomes" id="UP000240971"/>
    </source>
</evidence>
<dbReference type="InterPro" id="IPR008930">
    <property type="entry name" value="Terpenoid_cyclase/PrenylTrfase"/>
</dbReference>
<proteinExistence type="predicted"/>
<protein>
    <recommendedName>
        <fullName evidence="3">Prenyltransferase/squalene oxidase-like repeat protein</fullName>
    </recommendedName>
</protein>
<evidence type="ECO:0000313" key="1">
    <source>
        <dbReference type="EMBL" id="PSL44683.1"/>
    </source>
</evidence>
<accession>A0A2P8HEN2</accession>
<organism evidence="1 2">
    <name type="scientific">Chitinophaga niastensis</name>
    <dbReference type="NCBI Taxonomy" id="536980"/>
    <lineage>
        <taxon>Bacteria</taxon>
        <taxon>Pseudomonadati</taxon>
        <taxon>Bacteroidota</taxon>
        <taxon>Chitinophagia</taxon>
        <taxon>Chitinophagales</taxon>
        <taxon>Chitinophagaceae</taxon>
        <taxon>Chitinophaga</taxon>
    </lineage>
</organism>
<reference evidence="1 2" key="1">
    <citation type="submission" date="2018-03" db="EMBL/GenBank/DDBJ databases">
        <title>Genomic Encyclopedia of Archaeal and Bacterial Type Strains, Phase II (KMG-II): from individual species to whole genera.</title>
        <authorList>
            <person name="Goeker M."/>
        </authorList>
    </citation>
    <scope>NUCLEOTIDE SEQUENCE [LARGE SCALE GENOMIC DNA]</scope>
    <source>
        <strain evidence="1 2">DSM 24859</strain>
    </source>
</reference>
<sequence length="365" mass="41306">MNSSKSDVNSNFFLQPDEIVHPDATEAAINRGLDYLSQHQYPNGEFCCYISPDDPMQGPCTVDSTVFITSVIGSCLLPLSKTTAAEPILSRVTDYLRYQMVGGGVWNFFSTVHPMRRILPYDGDSLSFASNFLLERGVQIPERNNKQLLLDNRARNGLFYTWFVLHPKLHTNRTLWRLSLRGLRTPVAYFLFMIRNAGHIDLGVNASVLSYLGDIPEVAPVINEVIRVIASNEEDDCDEWYRNPFAIYYLISRAYNRGVKKLQPVVSPIIERILATASADGQLGKSIFYTALGVTTLINFGCKSKELHQAISFLIKHQGKHGEWPRWLFFYINPTIAYGWGSEELTTAFCVEAIARYKLDCSHTN</sequence>
<evidence type="ECO:0008006" key="3">
    <source>
        <dbReference type="Google" id="ProtNLM"/>
    </source>
</evidence>
<dbReference type="Gene3D" id="1.50.10.20">
    <property type="match status" value="1"/>
</dbReference>
<dbReference type="SUPFAM" id="SSF48239">
    <property type="entry name" value="Terpenoid cyclases/Protein prenyltransferases"/>
    <property type="match status" value="1"/>
</dbReference>
<dbReference type="EMBL" id="PYAW01000005">
    <property type="protein sequence ID" value="PSL44683.1"/>
    <property type="molecule type" value="Genomic_DNA"/>
</dbReference>
<keyword evidence="2" id="KW-1185">Reference proteome</keyword>
<name>A0A2P8HEN2_CHINA</name>
<gene>
    <name evidence="1" type="ORF">CLV51_10555</name>
</gene>
<comment type="caution">
    <text evidence="1">The sequence shown here is derived from an EMBL/GenBank/DDBJ whole genome shotgun (WGS) entry which is preliminary data.</text>
</comment>
<dbReference type="Proteomes" id="UP000240971">
    <property type="component" value="Unassembled WGS sequence"/>
</dbReference>